<protein>
    <recommendedName>
        <fullName evidence="2">Anti-sigma factor antagonist</fullName>
    </recommendedName>
</protein>
<sequence>MGRTGLDRVFRCYVEREAGHAAVVPQGEVDLQTAPEMQACIEEAFEASPVVILDMSGIEFMDSTALSVLIRARSQLGSGLSLRLAAPSKAARRILEVTGAADYFDIYPSREEAAKGER</sequence>
<dbReference type="SUPFAM" id="SSF52091">
    <property type="entry name" value="SpoIIaa-like"/>
    <property type="match status" value="1"/>
</dbReference>
<accession>A0A4R1BGV9</accession>
<evidence type="ECO:0000256" key="2">
    <source>
        <dbReference type="RuleBase" id="RU003749"/>
    </source>
</evidence>
<evidence type="ECO:0000313" key="4">
    <source>
        <dbReference type="EMBL" id="TCJ16450.1"/>
    </source>
</evidence>
<dbReference type="Gene3D" id="3.30.750.24">
    <property type="entry name" value="STAS domain"/>
    <property type="match status" value="1"/>
</dbReference>
<evidence type="ECO:0000313" key="5">
    <source>
        <dbReference type="Proteomes" id="UP000295244"/>
    </source>
</evidence>
<dbReference type="NCBIfam" id="TIGR00377">
    <property type="entry name" value="ant_ant_sig"/>
    <property type="match status" value="1"/>
</dbReference>
<dbReference type="PROSITE" id="PS50801">
    <property type="entry name" value="STAS"/>
    <property type="match status" value="1"/>
</dbReference>
<organism evidence="4 5">
    <name type="scientific">Rubrobacter taiwanensis</name>
    <dbReference type="NCBI Taxonomy" id="185139"/>
    <lineage>
        <taxon>Bacteria</taxon>
        <taxon>Bacillati</taxon>
        <taxon>Actinomycetota</taxon>
        <taxon>Rubrobacteria</taxon>
        <taxon>Rubrobacterales</taxon>
        <taxon>Rubrobacteraceae</taxon>
        <taxon>Rubrobacter</taxon>
    </lineage>
</organism>
<dbReference type="InterPro" id="IPR036513">
    <property type="entry name" value="STAS_dom_sf"/>
</dbReference>
<keyword evidence="5" id="KW-1185">Reference proteome</keyword>
<evidence type="ECO:0000259" key="3">
    <source>
        <dbReference type="PROSITE" id="PS50801"/>
    </source>
</evidence>
<dbReference type="PANTHER" id="PTHR33495">
    <property type="entry name" value="ANTI-SIGMA FACTOR ANTAGONIST TM_1081-RELATED-RELATED"/>
    <property type="match status" value="1"/>
</dbReference>
<dbReference type="OrthoDB" id="9793697at2"/>
<dbReference type="CDD" id="cd07043">
    <property type="entry name" value="STAS_anti-anti-sigma_factors"/>
    <property type="match status" value="1"/>
</dbReference>
<dbReference type="EMBL" id="SKBU01000016">
    <property type="protein sequence ID" value="TCJ16450.1"/>
    <property type="molecule type" value="Genomic_DNA"/>
</dbReference>
<comment type="caution">
    <text evidence="4">The sequence shown here is derived from an EMBL/GenBank/DDBJ whole genome shotgun (WGS) entry which is preliminary data.</text>
</comment>
<gene>
    <name evidence="4" type="ORF">E0L93_10030</name>
</gene>
<name>A0A4R1BGV9_9ACTN</name>
<dbReference type="Proteomes" id="UP000295244">
    <property type="component" value="Unassembled WGS sequence"/>
</dbReference>
<comment type="similarity">
    <text evidence="1 2">Belongs to the anti-sigma-factor antagonist family.</text>
</comment>
<dbReference type="InterPro" id="IPR002645">
    <property type="entry name" value="STAS_dom"/>
</dbReference>
<dbReference type="InterPro" id="IPR003658">
    <property type="entry name" value="Anti-sigma_ant"/>
</dbReference>
<dbReference type="Pfam" id="PF01740">
    <property type="entry name" value="STAS"/>
    <property type="match status" value="1"/>
</dbReference>
<dbReference type="PANTHER" id="PTHR33495:SF2">
    <property type="entry name" value="ANTI-SIGMA FACTOR ANTAGONIST TM_1081-RELATED"/>
    <property type="match status" value="1"/>
</dbReference>
<dbReference type="GO" id="GO:0043856">
    <property type="term" value="F:anti-sigma factor antagonist activity"/>
    <property type="evidence" value="ECO:0007669"/>
    <property type="project" value="InterPro"/>
</dbReference>
<evidence type="ECO:0000256" key="1">
    <source>
        <dbReference type="ARBA" id="ARBA00009013"/>
    </source>
</evidence>
<proteinExistence type="inferred from homology"/>
<dbReference type="AlphaFoldDB" id="A0A4R1BGV9"/>
<feature type="domain" description="STAS" evidence="3">
    <location>
        <begin position="27"/>
        <end position="117"/>
    </location>
</feature>
<reference evidence="4 5" key="1">
    <citation type="submission" date="2019-03" db="EMBL/GenBank/DDBJ databases">
        <title>Whole genome sequence of a novel Rubrobacter taiwanensis strain, isolated from Yellowstone National Park.</title>
        <authorList>
            <person name="Freed S."/>
            <person name="Ramaley R.F."/>
            <person name="Kyndt J.A."/>
        </authorList>
    </citation>
    <scope>NUCLEOTIDE SEQUENCE [LARGE SCALE GENOMIC DNA]</scope>
    <source>
        <strain evidence="4 5">Yellowstone</strain>
    </source>
</reference>